<dbReference type="FunFam" id="2.20.100.10:FF:000001">
    <property type="entry name" value="semaphorin-5A isoform X1"/>
    <property type="match status" value="3"/>
</dbReference>
<dbReference type="InterPro" id="IPR000884">
    <property type="entry name" value="TSP1_rpt"/>
</dbReference>
<evidence type="ECO:0000313" key="7">
    <source>
        <dbReference type="Proteomes" id="UP000594262"/>
    </source>
</evidence>
<evidence type="ECO:0000256" key="3">
    <source>
        <dbReference type="ARBA" id="ARBA00022737"/>
    </source>
</evidence>
<sequence length="293" mass="31164">MQMAIPPPVDGGWSAWGSWGSCSTACGSGTESRSRDCDNPTPLPGGSCNGPSTESQSCNDAPCPVDGQWGSWTSWNTCTESCAGGTHSRSRSCDSPSPDHGGSQCSGSASDSQTCNTHPCPIHGVWTGWGSWQSCNITCGGGEENRTRTCTNPPPQHGGDPCSGDPIDIQSCNTHPCPIHGNWSQWSNWTECDKPCGVGFQNRSRTCTNPPPQHGGDNCTDHDAERSFCNEHPCTDMCDTPKKTCNCSGVPVIYDMSKLQTNDTFYGIDETAVNASLTSIGIWDAEQIKLVCK</sequence>
<dbReference type="AlphaFoldDB" id="A0A7M5TRN0"/>
<dbReference type="OrthoDB" id="5964863at2759"/>
<comment type="subcellular location">
    <subcellularLocation>
        <location evidence="1">Membrane</location>
        <topology evidence="1">Single-pass membrane protein</topology>
    </subcellularLocation>
</comment>
<dbReference type="InterPro" id="IPR036383">
    <property type="entry name" value="TSP1_rpt_sf"/>
</dbReference>
<evidence type="ECO:0000256" key="4">
    <source>
        <dbReference type="ARBA" id="ARBA00022989"/>
    </source>
</evidence>
<keyword evidence="5" id="KW-1015">Disulfide bond</keyword>
<reference evidence="6" key="1">
    <citation type="submission" date="2021-01" db="UniProtKB">
        <authorList>
            <consortium name="EnsemblMetazoa"/>
        </authorList>
    </citation>
    <scope>IDENTIFICATION</scope>
</reference>
<dbReference type="InterPro" id="IPR052065">
    <property type="entry name" value="Compl_asym_regulator"/>
</dbReference>
<evidence type="ECO:0000256" key="5">
    <source>
        <dbReference type="ARBA" id="ARBA00023157"/>
    </source>
</evidence>
<dbReference type="GO" id="GO:0016020">
    <property type="term" value="C:membrane"/>
    <property type="evidence" value="ECO:0007669"/>
    <property type="project" value="UniProtKB-SubCell"/>
</dbReference>
<dbReference type="SMART" id="SM00209">
    <property type="entry name" value="TSP1"/>
    <property type="match status" value="4"/>
</dbReference>
<dbReference type="Gene3D" id="2.20.100.10">
    <property type="entry name" value="Thrombospondin type-1 (TSP1) repeat"/>
    <property type="match status" value="4"/>
</dbReference>
<protein>
    <submittedName>
        <fullName evidence="6">Uncharacterized protein</fullName>
    </submittedName>
</protein>
<dbReference type="Pfam" id="PF00090">
    <property type="entry name" value="TSP_1"/>
    <property type="match status" value="4"/>
</dbReference>
<name>A0A7M5TRN0_9CNID</name>
<dbReference type="FunFam" id="2.20.100.10:FF:000007">
    <property type="entry name" value="Thrombospondin 1"/>
    <property type="match status" value="1"/>
</dbReference>
<organism evidence="6 7">
    <name type="scientific">Clytia hemisphaerica</name>
    <dbReference type="NCBI Taxonomy" id="252671"/>
    <lineage>
        <taxon>Eukaryota</taxon>
        <taxon>Metazoa</taxon>
        <taxon>Cnidaria</taxon>
        <taxon>Hydrozoa</taxon>
        <taxon>Hydroidolina</taxon>
        <taxon>Leptothecata</taxon>
        <taxon>Obeliida</taxon>
        <taxon>Clytiidae</taxon>
        <taxon>Clytia</taxon>
    </lineage>
</organism>
<evidence type="ECO:0000256" key="1">
    <source>
        <dbReference type="ARBA" id="ARBA00004167"/>
    </source>
</evidence>
<dbReference type="PRINTS" id="PR01705">
    <property type="entry name" value="TSP1REPEAT"/>
</dbReference>
<dbReference type="EnsemblMetazoa" id="CLYHEMT000805.9">
    <property type="protein sequence ID" value="CLYHEMP000805.9"/>
    <property type="gene ID" value="CLYHEMG000805"/>
</dbReference>
<dbReference type="PANTHER" id="PTHR22906">
    <property type="entry name" value="PROPERDIN"/>
    <property type="match status" value="1"/>
</dbReference>
<dbReference type="PANTHER" id="PTHR22906:SF21">
    <property type="entry name" value="SEMA DOMAIN-CONTAINING PROTEIN"/>
    <property type="match status" value="1"/>
</dbReference>
<keyword evidence="2" id="KW-0812">Transmembrane</keyword>
<dbReference type="Proteomes" id="UP000594262">
    <property type="component" value="Unplaced"/>
</dbReference>
<dbReference type="PROSITE" id="PS50092">
    <property type="entry name" value="TSP1"/>
    <property type="match status" value="4"/>
</dbReference>
<evidence type="ECO:0000256" key="2">
    <source>
        <dbReference type="ARBA" id="ARBA00022692"/>
    </source>
</evidence>
<keyword evidence="4" id="KW-1133">Transmembrane helix</keyword>
<keyword evidence="4" id="KW-0472">Membrane</keyword>
<proteinExistence type="predicted"/>
<evidence type="ECO:0000313" key="6">
    <source>
        <dbReference type="EnsemblMetazoa" id="CLYHEMP000805.9"/>
    </source>
</evidence>
<keyword evidence="7" id="KW-1185">Reference proteome</keyword>
<dbReference type="SUPFAM" id="SSF82895">
    <property type="entry name" value="TSP-1 type 1 repeat"/>
    <property type="match status" value="4"/>
</dbReference>
<keyword evidence="3" id="KW-0677">Repeat</keyword>
<accession>A0A7M5TRN0</accession>